<dbReference type="InterPro" id="IPR036291">
    <property type="entry name" value="NAD(P)-bd_dom_sf"/>
</dbReference>
<dbReference type="Proteomes" id="UP000019184">
    <property type="component" value="Unassembled WGS sequence"/>
</dbReference>
<evidence type="ECO:0000313" key="3">
    <source>
        <dbReference type="Proteomes" id="UP000019184"/>
    </source>
</evidence>
<dbReference type="PANTHER" id="PTHR48079:SF6">
    <property type="entry name" value="NAD(P)-BINDING DOMAIN-CONTAINING PROTEIN-RELATED"/>
    <property type="match status" value="1"/>
</dbReference>
<dbReference type="RefSeq" id="WP_195912078.1">
    <property type="nucleotide sequence ID" value="NZ_CBTK010000024.1"/>
</dbReference>
<name>A0A7U7G8E6_9GAMM</name>
<gene>
    <name evidence="2" type="ORF">BN874_120086</name>
</gene>
<comment type="caution">
    <text evidence="2">The sequence shown here is derived from an EMBL/GenBank/DDBJ whole genome shotgun (WGS) entry which is preliminary data.</text>
</comment>
<sequence length="335" mass="35898">MVAPDFYQHRPVLVTGGTGFIGRRLVAALQARGARVQVLVRPGCLIPSDWHGVETIVGDLADAASLARACAGMDSVIHAAGFAHADAGSSVDFADQHWAVNAHGTCQLLDAAVAAGVRRFGFLSSIKAVGEPGPHGVDESWDAPPETPYGLAKRAAEERVLAVGRESGLHGVNVRPALVYGPEMKGNLARLITAVQRGGFPPLPETGNRRSLVHVDDVVQAVLLAVAHPSAAGQSYFVTDGQPYSGRELYAMIRQALGLSVPRWSVPANVLYAVATLADGARWLTGHRERRVAAALDKLLGWACYDAARISRELGYRPAWTFQRYCEAESPKWRE</sequence>
<keyword evidence="3" id="KW-1185">Reference proteome</keyword>
<organism evidence="2 3">
    <name type="scientific">Candidatus Contendobacter odensis Run_B_J11</name>
    <dbReference type="NCBI Taxonomy" id="1400861"/>
    <lineage>
        <taxon>Bacteria</taxon>
        <taxon>Pseudomonadati</taxon>
        <taxon>Pseudomonadota</taxon>
        <taxon>Gammaproteobacteria</taxon>
        <taxon>Candidatus Competibacteraceae</taxon>
        <taxon>Candidatus Contendibacter</taxon>
    </lineage>
</organism>
<evidence type="ECO:0000313" key="2">
    <source>
        <dbReference type="EMBL" id="CDH43435.1"/>
    </source>
</evidence>
<feature type="domain" description="NAD-dependent epimerase/dehydratase" evidence="1">
    <location>
        <begin position="12"/>
        <end position="233"/>
    </location>
</feature>
<dbReference type="GO" id="GO:0005737">
    <property type="term" value="C:cytoplasm"/>
    <property type="evidence" value="ECO:0007669"/>
    <property type="project" value="TreeGrafter"/>
</dbReference>
<proteinExistence type="predicted"/>
<dbReference type="Gene3D" id="3.40.50.720">
    <property type="entry name" value="NAD(P)-binding Rossmann-like Domain"/>
    <property type="match status" value="1"/>
</dbReference>
<dbReference type="InterPro" id="IPR001509">
    <property type="entry name" value="Epimerase_deHydtase"/>
</dbReference>
<accession>A0A7U7G8E6</accession>
<dbReference type="AlphaFoldDB" id="A0A7U7G8E6"/>
<dbReference type="GO" id="GO:0004029">
    <property type="term" value="F:aldehyde dehydrogenase (NAD+) activity"/>
    <property type="evidence" value="ECO:0007669"/>
    <property type="project" value="TreeGrafter"/>
</dbReference>
<dbReference type="InterPro" id="IPR051783">
    <property type="entry name" value="NAD(P)-dependent_oxidoreduct"/>
</dbReference>
<evidence type="ECO:0000259" key="1">
    <source>
        <dbReference type="Pfam" id="PF01370"/>
    </source>
</evidence>
<reference evidence="2 3" key="1">
    <citation type="journal article" date="2014" name="ISME J.">
        <title>Candidatus Competibacter-lineage genomes retrieved from metagenomes reveal functional metabolic diversity.</title>
        <authorList>
            <person name="McIlroy S.J."/>
            <person name="Albertsen M."/>
            <person name="Andresen E.K."/>
            <person name="Saunders A.M."/>
            <person name="Kristiansen R."/>
            <person name="Stokholm-Bjerregaard M."/>
            <person name="Nielsen K.L."/>
            <person name="Nielsen P.H."/>
        </authorList>
    </citation>
    <scope>NUCLEOTIDE SEQUENCE [LARGE SCALE GENOMIC DNA]</scope>
    <source>
        <strain evidence="2 3">Run_B_J11</strain>
    </source>
</reference>
<dbReference type="Pfam" id="PF01370">
    <property type="entry name" value="Epimerase"/>
    <property type="match status" value="1"/>
</dbReference>
<dbReference type="EMBL" id="CBTK010000024">
    <property type="protein sequence ID" value="CDH43435.1"/>
    <property type="molecule type" value="Genomic_DNA"/>
</dbReference>
<dbReference type="PANTHER" id="PTHR48079">
    <property type="entry name" value="PROTEIN YEEZ"/>
    <property type="match status" value="1"/>
</dbReference>
<dbReference type="SUPFAM" id="SSF51735">
    <property type="entry name" value="NAD(P)-binding Rossmann-fold domains"/>
    <property type="match status" value="1"/>
</dbReference>
<protein>
    <submittedName>
        <fullName evidence="2">NAD-dependent epimerase/dehydratase</fullName>
    </submittedName>
</protein>